<name>A0A2Z5UUS6_9COXI</name>
<keyword evidence="1" id="KW-0732">Signal</keyword>
<dbReference type="Gene3D" id="3.55.50.60">
    <property type="entry name" value="DotD protein"/>
    <property type="match status" value="1"/>
</dbReference>
<dbReference type="EMBL" id="AP018005">
    <property type="protein sequence ID" value="BBB15406.1"/>
    <property type="molecule type" value="Genomic_DNA"/>
</dbReference>
<evidence type="ECO:0000313" key="2">
    <source>
        <dbReference type="EMBL" id="BBB15406.1"/>
    </source>
</evidence>
<dbReference type="Pfam" id="PF16816">
    <property type="entry name" value="DotD"/>
    <property type="match status" value="1"/>
</dbReference>
<dbReference type="RefSeq" id="WP_126322863.1">
    <property type="nucleotide sequence ID" value="NZ_AP018005.1"/>
</dbReference>
<sequence>MKKITALFMMSLLLGCSSTQTLSSSITPSSIAPQSNDTAAIQLAEAARSVSQSLNELKTIEKASNPPVKPLPYPTSSGLEKITASVDWSGPIEPLLERIAKLANYKLEVIGHHPAIPVLVTISSQNTPLSYIVRNADLQAGVKANIAVYPGIQTIELRYAKN</sequence>
<dbReference type="PROSITE" id="PS51257">
    <property type="entry name" value="PROKAR_LIPOPROTEIN"/>
    <property type="match status" value="1"/>
</dbReference>
<gene>
    <name evidence="2" type="primary">dotD</name>
    <name evidence="2" type="ORF">RVIR1_09260</name>
</gene>
<keyword evidence="3" id="KW-1185">Reference proteome</keyword>
<dbReference type="NCBIfam" id="NF033882">
    <property type="entry name" value="T4SS_lipo_DotD"/>
    <property type="match status" value="1"/>
</dbReference>
<dbReference type="InterPro" id="IPR031817">
    <property type="entry name" value="DotD"/>
</dbReference>
<protein>
    <submittedName>
        <fullName evidence="2">Component of the Dot/Icm secretion system. lipoprotein</fullName>
    </submittedName>
</protein>
<proteinExistence type="predicted"/>
<organism evidence="2 3">
    <name type="scientific">Candidatus Rickettsiella viridis</name>
    <dbReference type="NCBI Taxonomy" id="676208"/>
    <lineage>
        <taxon>Bacteria</taxon>
        <taxon>Pseudomonadati</taxon>
        <taxon>Pseudomonadota</taxon>
        <taxon>Gammaproteobacteria</taxon>
        <taxon>Legionellales</taxon>
        <taxon>Coxiellaceae</taxon>
        <taxon>Rickettsiella</taxon>
    </lineage>
</organism>
<dbReference type="OrthoDB" id="6399009at2"/>
<accession>A0A2Z5UUS6</accession>
<feature type="chain" id="PRO_5016355854" evidence="1">
    <location>
        <begin position="22"/>
        <end position="162"/>
    </location>
</feature>
<dbReference type="AlphaFoldDB" id="A0A2Z5UUS6"/>
<dbReference type="Proteomes" id="UP000282483">
    <property type="component" value="Chromosome"/>
</dbReference>
<dbReference type="KEGG" id="rvi:RVIR1_09260"/>
<dbReference type="InterPro" id="IPR038140">
    <property type="entry name" value="DotD_sf"/>
</dbReference>
<keyword evidence="2" id="KW-0449">Lipoprotein</keyword>
<reference evidence="2 3" key="1">
    <citation type="submission" date="2017-03" db="EMBL/GenBank/DDBJ databases">
        <title>The genome sequence of Candidatus Rickettsiella viridis.</title>
        <authorList>
            <person name="Nikoh N."/>
            <person name="Tsuchida T."/>
            <person name="Yamaguchi K."/>
            <person name="Maeda T."/>
            <person name="Shigenobu S."/>
            <person name="Fukatsu T."/>
        </authorList>
    </citation>
    <scope>NUCLEOTIDE SEQUENCE [LARGE SCALE GENOMIC DNA]</scope>
    <source>
        <strain evidence="2 3">Ap-RA04</strain>
    </source>
</reference>
<evidence type="ECO:0000256" key="1">
    <source>
        <dbReference type="SAM" id="SignalP"/>
    </source>
</evidence>
<feature type="signal peptide" evidence="1">
    <location>
        <begin position="1"/>
        <end position="21"/>
    </location>
</feature>
<evidence type="ECO:0000313" key="3">
    <source>
        <dbReference type="Proteomes" id="UP000282483"/>
    </source>
</evidence>